<accession>A0A9P6SRA7</accession>
<dbReference type="EMBL" id="JAAAHW010001984">
    <property type="protein sequence ID" value="KAF9992992.1"/>
    <property type="molecule type" value="Genomic_DNA"/>
</dbReference>
<keyword evidence="2" id="KW-1185">Reference proteome</keyword>
<evidence type="ECO:0000313" key="1">
    <source>
        <dbReference type="EMBL" id="KAF9992992.1"/>
    </source>
</evidence>
<name>A0A9P6SRA7_9FUNG</name>
<dbReference type="AlphaFoldDB" id="A0A9P6SRA7"/>
<sequence>MEQNEASDVETDSELDDETLEDAAASVKLGHIKAIWDQFLLIPQHYRPKFVPAARRRDVCHRLNEEALVPLLWGMTGEKATGKTMKKICS</sequence>
<dbReference type="Proteomes" id="UP000749646">
    <property type="component" value="Unassembled WGS sequence"/>
</dbReference>
<gene>
    <name evidence="1" type="ORF">BGZ65_011547</name>
</gene>
<proteinExistence type="predicted"/>
<evidence type="ECO:0000313" key="2">
    <source>
        <dbReference type="Proteomes" id="UP000749646"/>
    </source>
</evidence>
<protein>
    <submittedName>
        <fullName evidence="1">Uncharacterized protein</fullName>
    </submittedName>
</protein>
<organism evidence="1 2">
    <name type="scientific">Modicella reniformis</name>
    <dbReference type="NCBI Taxonomy" id="1440133"/>
    <lineage>
        <taxon>Eukaryota</taxon>
        <taxon>Fungi</taxon>
        <taxon>Fungi incertae sedis</taxon>
        <taxon>Mucoromycota</taxon>
        <taxon>Mortierellomycotina</taxon>
        <taxon>Mortierellomycetes</taxon>
        <taxon>Mortierellales</taxon>
        <taxon>Mortierellaceae</taxon>
        <taxon>Modicella</taxon>
    </lineage>
</organism>
<comment type="caution">
    <text evidence="1">The sequence shown here is derived from an EMBL/GenBank/DDBJ whole genome shotgun (WGS) entry which is preliminary data.</text>
</comment>
<reference evidence="1" key="1">
    <citation type="journal article" date="2020" name="Fungal Divers.">
        <title>Resolving the Mortierellaceae phylogeny through synthesis of multi-gene phylogenetics and phylogenomics.</title>
        <authorList>
            <person name="Vandepol N."/>
            <person name="Liber J."/>
            <person name="Desiro A."/>
            <person name="Na H."/>
            <person name="Kennedy M."/>
            <person name="Barry K."/>
            <person name="Grigoriev I.V."/>
            <person name="Miller A.N."/>
            <person name="O'Donnell K."/>
            <person name="Stajich J.E."/>
            <person name="Bonito G."/>
        </authorList>
    </citation>
    <scope>NUCLEOTIDE SEQUENCE</scope>
    <source>
        <strain evidence="1">MES-2147</strain>
    </source>
</reference>